<dbReference type="Pfam" id="PF00800">
    <property type="entry name" value="PDT"/>
    <property type="match status" value="1"/>
</dbReference>
<dbReference type="Gene3D" id="3.40.190.10">
    <property type="entry name" value="Periplasmic binding protein-like II"/>
    <property type="match status" value="2"/>
</dbReference>
<dbReference type="UniPathway" id="UPA00121">
    <property type="reaction ID" value="UER00345"/>
</dbReference>
<comment type="pathway">
    <text evidence="1">Metabolic intermediate biosynthesis; prephenate biosynthesis; prephenate from chorismate: step 1/1.</text>
</comment>
<dbReference type="NCBIfam" id="TIGR01806">
    <property type="entry name" value="CM_mono2"/>
    <property type="match status" value="1"/>
</dbReference>
<keyword evidence="4" id="KW-0413">Isomerase</keyword>
<gene>
    <name evidence="8" type="ORF">AC626_07200</name>
</gene>
<dbReference type="PROSITE" id="PS51171">
    <property type="entry name" value="PREPHENATE_DEHYDR_3"/>
    <property type="match status" value="1"/>
</dbReference>
<dbReference type="UniPathway" id="UPA00120">
    <property type="reaction ID" value="UER00203"/>
</dbReference>
<evidence type="ECO:0000256" key="2">
    <source>
        <dbReference type="ARBA" id="ARBA00012404"/>
    </source>
</evidence>
<feature type="chain" id="PRO_5005538298" description="chorismate mutase" evidence="5">
    <location>
        <begin position="25"/>
        <end position="407"/>
    </location>
</feature>
<dbReference type="InterPro" id="IPR036979">
    <property type="entry name" value="CM_dom_sf"/>
</dbReference>
<dbReference type="GO" id="GO:0004664">
    <property type="term" value="F:prephenate dehydratase activity"/>
    <property type="evidence" value="ECO:0007669"/>
    <property type="project" value="InterPro"/>
</dbReference>
<dbReference type="PANTHER" id="PTHR38041:SF2">
    <property type="entry name" value="SECRETED CHORISMATE MUTASE"/>
    <property type="match status" value="1"/>
</dbReference>
<dbReference type="InterPro" id="IPR001086">
    <property type="entry name" value="Preph_deHydtase"/>
</dbReference>
<evidence type="ECO:0000256" key="3">
    <source>
        <dbReference type="ARBA" id="ARBA00022729"/>
    </source>
</evidence>
<dbReference type="EC" id="5.4.99.5" evidence="2"/>
<name>A0A0L0EUE4_9GAMM</name>
<keyword evidence="3 5" id="KW-0732">Signal</keyword>
<dbReference type="Proteomes" id="UP000036850">
    <property type="component" value="Unassembled WGS sequence"/>
</dbReference>
<dbReference type="Gene3D" id="1.20.59.10">
    <property type="entry name" value="Chorismate mutase"/>
    <property type="match status" value="1"/>
</dbReference>
<proteinExistence type="predicted"/>
<dbReference type="EMBL" id="LFZX01000038">
    <property type="protein sequence ID" value="KNC68041.1"/>
    <property type="molecule type" value="Genomic_DNA"/>
</dbReference>
<dbReference type="SMART" id="SM00830">
    <property type="entry name" value="CM_2"/>
    <property type="match status" value="1"/>
</dbReference>
<dbReference type="GO" id="GO:0009697">
    <property type="term" value="P:salicylic acid biosynthetic process"/>
    <property type="evidence" value="ECO:0007669"/>
    <property type="project" value="TreeGrafter"/>
</dbReference>
<dbReference type="InterPro" id="IPR036263">
    <property type="entry name" value="Chorismate_II_sf"/>
</dbReference>
<dbReference type="GO" id="GO:0004106">
    <property type="term" value="F:chorismate mutase activity"/>
    <property type="evidence" value="ECO:0007669"/>
    <property type="project" value="UniProtKB-EC"/>
</dbReference>
<evidence type="ECO:0000313" key="9">
    <source>
        <dbReference type="Proteomes" id="UP000036850"/>
    </source>
</evidence>
<feature type="domain" description="Chorismate mutase" evidence="6">
    <location>
        <begin position="228"/>
        <end position="322"/>
    </location>
</feature>
<evidence type="ECO:0000256" key="5">
    <source>
        <dbReference type="SAM" id="SignalP"/>
    </source>
</evidence>
<evidence type="ECO:0000259" key="6">
    <source>
        <dbReference type="PROSITE" id="PS51168"/>
    </source>
</evidence>
<accession>A0A0L0EUE4</accession>
<protein>
    <recommendedName>
        <fullName evidence="2">chorismate mutase</fullName>
        <ecNumber evidence="2">5.4.99.5</ecNumber>
    </recommendedName>
</protein>
<reference evidence="9" key="1">
    <citation type="submission" date="2015-07" db="EMBL/GenBank/DDBJ databases">
        <title>Draft genome sequence of a Pseudoalteromonas rubra strain, OCN096, isolated from Kaneohe Bay, Oahu, Hawaii.</title>
        <authorList>
            <person name="Beurmann S."/>
            <person name="Ushijima B."/>
            <person name="Belcaid M."/>
            <person name="Callahan S.M."/>
            <person name="Aeby G.S."/>
        </authorList>
    </citation>
    <scope>NUCLEOTIDE SEQUENCE [LARGE SCALE GENOMIC DNA]</scope>
    <source>
        <strain evidence="9">OCN096</strain>
    </source>
</reference>
<evidence type="ECO:0000313" key="8">
    <source>
        <dbReference type="EMBL" id="KNC68041.1"/>
    </source>
</evidence>
<dbReference type="PATRIC" id="fig|43658.6.peg.1778"/>
<dbReference type="SUPFAM" id="SSF53850">
    <property type="entry name" value="Periplasmic binding protein-like II"/>
    <property type="match status" value="1"/>
</dbReference>
<dbReference type="AlphaFoldDB" id="A0A0L0EUE4"/>
<dbReference type="Pfam" id="PF01817">
    <property type="entry name" value="CM_2"/>
    <property type="match status" value="1"/>
</dbReference>
<dbReference type="PROSITE" id="PS51168">
    <property type="entry name" value="CHORISMATE_MUT_2"/>
    <property type="match status" value="1"/>
</dbReference>
<dbReference type="InterPro" id="IPR002701">
    <property type="entry name" value="CM_II_prokaryot"/>
</dbReference>
<evidence type="ECO:0000259" key="7">
    <source>
        <dbReference type="PROSITE" id="PS51171"/>
    </source>
</evidence>
<organism evidence="8 9">
    <name type="scientific">Pseudoalteromonas rubra</name>
    <dbReference type="NCBI Taxonomy" id="43658"/>
    <lineage>
        <taxon>Bacteria</taxon>
        <taxon>Pseudomonadati</taxon>
        <taxon>Pseudomonadota</taxon>
        <taxon>Gammaproteobacteria</taxon>
        <taxon>Alteromonadales</taxon>
        <taxon>Pseudoalteromonadaceae</taxon>
        <taxon>Pseudoalteromonas</taxon>
    </lineage>
</organism>
<sequence length="407" mass="44564">MTVLWKPLQLRLLSHLLAMSVVLAAVTTEAAPVYVQAGPGSFNHAALDLLADRNTDTYQRLYSGTPDDTYAAATNNNAWAFSALANSTIDGQLVPAIVNAMRNYQVTALNATVHMPIEMCVFGLNKTSKITHAASHPAALKQINRWLSAHQIKAKPVPEGTNEAARLLADGQFDQNTVAIGSCALKAVYPALTLREAGVQDNADNHTLFGLMKLEKRPHTISEDEARTALKQVVAQAHTQIKARTDSGKSVFSLIDKRLAQMQSVALFKAHKHKPIEDLSREVVVLSKALEQARQHCLDASSVKAFFQAQMDAAKAIQYRYRAQWLAEGVPNKTADLTQLRQALNQLGSAILETLTAHLAQHGNLTPELAPAFHAALITDNLTDKDKQRLYQTLQSVRRIENCQATD</sequence>
<comment type="caution">
    <text evidence="8">The sequence shown here is derived from an EMBL/GenBank/DDBJ whole genome shotgun (WGS) entry which is preliminary data.</text>
</comment>
<dbReference type="GO" id="GO:0009094">
    <property type="term" value="P:L-phenylalanine biosynthetic process"/>
    <property type="evidence" value="ECO:0007669"/>
    <property type="project" value="UniProtKB-UniPathway"/>
</dbReference>
<feature type="domain" description="Prephenate dehydratase" evidence="7">
    <location>
        <begin position="32"/>
        <end position="214"/>
    </location>
</feature>
<evidence type="ECO:0000256" key="1">
    <source>
        <dbReference type="ARBA" id="ARBA00004817"/>
    </source>
</evidence>
<evidence type="ECO:0000256" key="4">
    <source>
        <dbReference type="ARBA" id="ARBA00023235"/>
    </source>
</evidence>
<dbReference type="PANTHER" id="PTHR38041">
    <property type="entry name" value="CHORISMATE MUTASE"/>
    <property type="match status" value="1"/>
</dbReference>
<dbReference type="GO" id="GO:0046417">
    <property type="term" value="P:chorismate metabolic process"/>
    <property type="evidence" value="ECO:0007669"/>
    <property type="project" value="InterPro"/>
</dbReference>
<feature type="signal peptide" evidence="5">
    <location>
        <begin position="1"/>
        <end position="24"/>
    </location>
</feature>
<dbReference type="SUPFAM" id="SSF48600">
    <property type="entry name" value="Chorismate mutase II"/>
    <property type="match status" value="1"/>
</dbReference>
<dbReference type="InterPro" id="IPR051331">
    <property type="entry name" value="Chorismate_mutase-related"/>
</dbReference>
<dbReference type="InterPro" id="IPR008240">
    <property type="entry name" value="Chorismate_mutase_periplasmic"/>
</dbReference>